<name>A0AAD6ULS0_9AGAR</name>
<dbReference type="EMBL" id="JARJCW010000188">
    <property type="protein sequence ID" value="KAJ7187661.1"/>
    <property type="molecule type" value="Genomic_DNA"/>
</dbReference>
<sequence>MYSDDGMELGLIDSQHNIATVAVHARICVGLKICCQCTLHFASSFVSGRAPDERKKLHSNPCAPLRLLHSMGGRQWAIRTSRESETVVQAHNRGAVGQWARSVPAQNSVHGWGHGGQIQTLGASGAARTTRRRLEHVRIQYCGGSGSIDEKREPASRGVKRQNHRALGKQMSFGLCRPLAVRNRTPASNIWTSAPLSYDKQWAFACPNRRSAMRAGAWWLYARNLEQSNAGLV</sequence>
<dbReference type="AlphaFoldDB" id="A0AAD6ULS0"/>
<keyword evidence="2" id="KW-1185">Reference proteome</keyword>
<dbReference type="Proteomes" id="UP001219525">
    <property type="component" value="Unassembled WGS sequence"/>
</dbReference>
<gene>
    <name evidence="1" type="ORF">GGX14DRAFT_409018</name>
</gene>
<protein>
    <submittedName>
        <fullName evidence="1">Uncharacterized protein</fullName>
    </submittedName>
</protein>
<evidence type="ECO:0000313" key="2">
    <source>
        <dbReference type="Proteomes" id="UP001219525"/>
    </source>
</evidence>
<organism evidence="1 2">
    <name type="scientific">Mycena pura</name>
    <dbReference type="NCBI Taxonomy" id="153505"/>
    <lineage>
        <taxon>Eukaryota</taxon>
        <taxon>Fungi</taxon>
        <taxon>Dikarya</taxon>
        <taxon>Basidiomycota</taxon>
        <taxon>Agaricomycotina</taxon>
        <taxon>Agaricomycetes</taxon>
        <taxon>Agaricomycetidae</taxon>
        <taxon>Agaricales</taxon>
        <taxon>Marasmiineae</taxon>
        <taxon>Mycenaceae</taxon>
        <taxon>Mycena</taxon>
    </lineage>
</organism>
<evidence type="ECO:0000313" key="1">
    <source>
        <dbReference type="EMBL" id="KAJ7187661.1"/>
    </source>
</evidence>
<proteinExistence type="predicted"/>
<comment type="caution">
    <text evidence="1">The sequence shown here is derived from an EMBL/GenBank/DDBJ whole genome shotgun (WGS) entry which is preliminary data.</text>
</comment>
<accession>A0AAD6ULS0</accession>
<reference evidence="1" key="1">
    <citation type="submission" date="2023-03" db="EMBL/GenBank/DDBJ databases">
        <title>Massive genome expansion in bonnet fungi (Mycena s.s.) driven by repeated elements and novel gene families across ecological guilds.</title>
        <authorList>
            <consortium name="Lawrence Berkeley National Laboratory"/>
            <person name="Harder C.B."/>
            <person name="Miyauchi S."/>
            <person name="Viragh M."/>
            <person name="Kuo A."/>
            <person name="Thoen E."/>
            <person name="Andreopoulos B."/>
            <person name="Lu D."/>
            <person name="Skrede I."/>
            <person name="Drula E."/>
            <person name="Henrissat B."/>
            <person name="Morin E."/>
            <person name="Kohler A."/>
            <person name="Barry K."/>
            <person name="LaButti K."/>
            <person name="Morin E."/>
            <person name="Salamov A."/>
            <person name="Lipzen A."/>
            <person name="Mereny Z."/>
            <person name="Hegedus B."/>
            <person name="Baldrian P."/>
            <person name="Stursova M."/>
            <person name="Weitz H."/>
            <person name="Taylor A."/>
            <person name="Grigoriev I.V."/>
            <person name="Nagy L.G."/>
            <person name="Martin F."/>
            <person name="Kauserud H."/>
        </authorList>
    </citation>
    <scope>NUCLEOTIDE SEQUENCE</scope>
    <source>
        <strain evidence="1">9144</strain>
    </source>
</reference>